<dbReference type="AlphaFoldDB" id="F4Q3C8"/>
<evidence type="ECO:0000256" key="4">
    <source>
        <dbReference type="SAM" id="MobiDB-lite"/>
    </source>
</evidence>
<feature type="domain" description="DNA/RNA-binding protein Alba-like" evidence="5">
    <location>
        <begin position="44"/>
        <end position="107"/>
    </location>
</feature>
<keyword evidence="7" id="KW-1185">Reference proteome</keyword>
<evidence type="ECO:0000256" key="1">
    <source>
        <dbReference type="ARBA" id="ARBA00004123"/>
    </source>
</evidence>
<evidence type="ECO:0000313" key="6">
    <source>
        <dbReference type="EMBL" id="EGG17638.1"/>
    </source>
</evidence>
<comment type="similarity">
    <text evidence="2">Belongs to the histone-like Alba family.</text>
</comment>
<feature type="compositionally biased region" description="Polar residues" evidence="4">
    <location>
        <begin position="140"/>
        <end position="149"/>
    </location>
</feature>
<accession>F4Q3C8</accession>
<dbReference type="SUPFAM" id="SSF82704">
    <property type="entry name" value="AlbA-like"/>
    <property type="match status" value="1"/>
</dbReference>
<feature type="compositionally biased region" description="Low complexity" evidence="4">
    <location>
        <begin position="240"/>
        <end position="267"/>
    </location>
</feature>
<feature type="region of interest" description="Disordered" evidence="4">
    <location>
        <begin position="140"/>
        <end position="372"/>
    </location>
</feature>
<dbReference type="Gene3D" id="3.30.110.20">
    <property type="entry name" value="Alba-like domain"/>
    <property type="match status" value="1"/>
</dbReference>
<gene>
    <name evidence="6" type="primary">drpp25</name>
    <name evidence="6" type="ORF">DFA_08634</name>
</gene>
<dbReference type="InterPro" id="IPR036882">
    <property type="entry name" value="Alba-like_dom_sf"/>
</dbReference>
<dbReference type="OrthoDB" id="424402at2759"/>
<dbReference type="Pfam" id="PF01918">
    <property type="entry name" value="Alba"/>
    <property type="match status" value="1"/>
</dbReference>
<protein>
    <submittedName>
        <fullName evidence="6">RNase P protein subunit</fullName>
    </submittedName>
</protein>
<dbReference type="STRING" id="1054147.F4Q3C8"/>
<dbReference type="GO" id="GO:0000172">
    <property type="term" value="C:ribonuclease MRP complex"/>
    <property type="evidence" value="ECO:0007669"/>
    <property type="project" value="TreeGrafter"/>
</dbReference>
<keyword evidence="3" id="KW-0539">Nucleus</keyword>
<dbReference type="RefSeq" id="XP_004356122.1">
    <property type="nucleotide sequence ID" value="XM_004356069.1"/>
</dbReference>
<evidence type="ECO:0000259" key="5">
    <source>
        <dbReference type="Pfam" id="PF01918"/>
    </source>
</evidence>
<name>F4Q3C8_CACFS</name>
<feature type="compositionally biased region" description="Low complexity" evidence="4">
    <location>
        <begin position="361"/>
        <end position="372"/>
    </location>
</feature>
<organism evidence="6 7">
    <name type="scientific">Cavenderia fasciculata</name>
    <name type="common">Slime mold</name>
    <name type="synonym">Dictyostelium fasciculatum</name>
    <dbReference type="NCBI Taxonomy" id="261658"/>
    <lineage>
        <taxon>Eukaryota</taxon>
        <taxon>Amoebozoa</taxon>
        <taxon>Evosea</taxon>
        <taxon>Eumycetozoa</taxon>
        <taxon>Dictyostelia</taxon>
        <taxon>Acytosteliales</taxon>
        <taxon>Cavenderiaceae</taxon>
        <taxon>Cavenderia</taxon>
    </lineage>
</organism>
<dbReference type="InterPro" id="IPR051958">
    <property type="entry name" value="Alba-like_NAB"/>
</dbReference>
<dbReference type="OMA" id="HQVTRIC"/>
<feature type="compositionally biased region" description="Gly residues" evidence="4">
    <location>
        <begin position="169"/>
        <end position="196"/>
    </location>
</feature>
<feature type="compositionally biased region" description="Gly residues" evidence="4">
    <location>
        <begin position="302"/>
        <end position="347"/>
    </location>
</feature>
<sequence>MYTLPFYFYDQDYVFNIEKTRQLINHIMDKYVKVQKQDPSPEPNEIRLPYTNQITSAIEHGLNLLKNDDMTQVFIKAVGSSSISRAILATEILKYRVAGLHQITEIGTVGVITEYLPKEEGLDNVQITKQTPFIRITLSKTPLDSSNPGYQAPIPDSQVQPRPADINIIGGGGGGRGGGRGRGGFRGGRGRGNNRGGRGRGRGGFRGGRGGNFRGGFNQEGGSNTNNNNYTNDPIEGGDQQQHQQPQHQQQPTYQQPPQQQQQQPFGEQGGQEFFGGMNELGGRGRGGRGGFRGGRGRGRGGFRGGRGGGGEFRGGFRGGRGGGAGGDGSDGEFRGGFRGGRGGGGDGEFRGRGRGGFRGGSPSSDPSTPTI</sequence>
<dbReference type="GO" id="GO:0003723">
    <property type="term" value="F:RNA binding"/>
    <property type="evidence" value="ECO:0007669"/>
    <property type="project" value="TreeGrafter"/>
</dbReference>
<evidence type="ECO:0000313" key="7">
    <source>
        <dbReference type="Proteomes" id="UP000007797"/>
    </source>
</evidence>
<dbReference type="InterPro" id="IPR002775">
    <property type="entry name" value="DNA/RNA-bd_Alba-like"/>
</dbReference>
<evidence type="ECO:0000256" key="2">
    <source>
        <dbReference type="ARBA" id="ARBA00008018"/>
    </source>
</evidence>
<feature type="compositionally biased region" description="Gly residues" evidence="4">
    <location>
        <begin position="268"/>
        <end position="294"/>
    </location>
</feature>
<dbReference type="KEGG" id="dfa:DFA_08634"/>
<dbReference type="PANTHER" id="PTHR13516:SF4">
    <property type="entry name" value="FI09323P"/>
    <property type="match status" value="1"/>
</dbReference>
<dbReference type="EMBL" id="GL883021">
    <property type="protein sequence ID" value="EGG17638.1"/>
    <property type="molecule type" value="Genomic_DNA"/>
</dbReference>
<dbReference type="Proteomes" id="UP000007797">
    <property type="component" value="Unassembled WGS sequence"/>
</dbReference>
<comment type="subcellular location">
    <subcellularLocation>
        <location evidence="1">Nucleus</location>
    </subcellularLocation>
</comment>
<evidence type="ECO:0000256" key="3">
    <source>
        <dbReference type="ARBA" id="ARBA00023242"/>
    </source>
</evidence>
<dbReference type="GO" id="GO:0001682">
    <property type="term" value="P:tRNA 5'-leader removal"/>
    <property type="evidence" value="ECO:0007669"/>
    <property type="project" value="TreeGrafter"/>
</dbReference>
<feature type="compositionally biased region" description="Gly residues" evidence="4">
    <location>
        <begin position="204"/>
        <end position="214"/>
    </location>
</feature>
<dbReference type="PANTHER" id="PTHR13516">
    <property type="entry name" value="RIBONUCLEASE P SUBUNIT P25"/>
    <property type="match status" value="1"/>
</dbReference>
<dbReference type="GO" id="GO:0005634">
    <property type="term" value="C:nucleus"/>
    <property type="evidence" value="ECO:0007669"/>
    <property type="project" value="UniProtKB-SubCell"/>
</dbReference>
<proteinExistence type="inferred from homology"/>
<reference evidence="7" key="1">
    <citation type="journal article" date="2011" name="Genome Res.">
        <title>Phylogeny-wide analysis of social amoeba genomes highlights ancient origins for complex intercellular communication.</title>
        <authorList>
            <person name="Heidel A.J."/>
            <person name="Lawal H.M."/>
            <person name="Felder M."/>
            <person name="Schilde C."/>
            <person name="Helps N.R."/>
            <person name="Tunggal B."/>
            <person name="Rivero F."/>
            <person name="John U."/>
            <person name="Schleicher M."/>
            <person name="Eichinger L."/>
            <person name="Platzer M."/>
            <person name="Noegel A.A."/>
            <person name="Schaap P."/>
            <person name="Gloeckner G."/>
        </authorList>
    </citation>
    <scope>NUCLEOTIDE SEQUENCE [LARGE SCALE GENOMIC DNA]</scope>
    <source>
        <strain evidence="7">SH3</strain>
    </source>
</reference>
<dbReference type="GeneID" id="14868810"/>